<name>A0AAV4IWD2_9GAST</name>
<evidence type="ECO:0000313" key="2">
    <source>
        <dbReference type="Proteomes" id="UP000762676"/>
    </source>
</evidence>
<keyword evidence="2" id="KW-1185">Reference proteome</keyword>
<evidence type="ECO:0000313" key="1">
    <source>
        <dbReference type="EMBL" id="GFS14034.1"/>
    </source>
</evidence>
<organism evidence="1 2">
    <name type="scientific">Elysia marginata</name>
    <dbReference type="NCBI Taxonomy" id="1093978"/>
    <lineage>
        <taxon>Eukaryota</taxon>
        <taxon>Metazoa</taxon>
        <taxon>Spiralia</taxon>
        <taxon>Lophotrochozoa</taxon>
        <taxon>Mollusca</taxon>
        <taxon>Gastropoda</taxon>
        <taxon>Heterobranchia</taxon>
        <taxon>Euthyneura</taxon>
        <taxon>Panpulmonata</taxon>
        <taxon>Sacoglossa</taxon>
        <taxon>Placobranchoidea</taxon>
        <taxon>Plakobranchidae</taxon>
        <taxon>Elysia</taxon>
    </lineage>
</organism>
<accession>A0AAV4IWD2</accession>
<sequence length="141" mass="15398">MILQTNCALLQRSGLGSSRSSERVYLLFFFYNDCPCPSPFRPLCIVVPPTKSSAKNLVGWAVGRGGDQFDPQGRSWRTPPMTKLGQSSITIVVTVCFKGALPSEEVEAKEVVKRFLFCAIQLLTLKGGQLESDLGVRGNAD</sequence>
<protein>
    <submittedName>
        <fullName evidence="1">Uncharacterized protein</fullName>
    </submittedName>
</protein>
<gene>
    <name evidence="1" type="ORF">ElyMa_004897900</name>
</gene>
<reference evidence="1 2" key="1">
    <citation type="journal article" date="2021" name="Elife">
        <title>Chloroplast acquisition without the gene transfer in kleptoplastic sea slugs, Plakobranchus ocellatus.</title>
        <authorList>
            <person name="Maeda T."/>
            <person name="Takahashi S."/>
            <person name="Yoshida T."/>
            <person name="Shimamura S."/>
            <person name="Takaki Y."/>
            <person name="Nagai Y."/>
            <person name="Toyoda A."/>
            <person name="Suzuki Y."/>
            <person name="Arimoto A."/>
            <person name="Ishii H."/>
            <person name="Satoh N."/>
            <person name="Nishiyama T."/>
            <person name="Hasebe M."/>
            <person name="Maruyama T."/>
            <person name="Minagawa J."/>
            <person name="Obokata J."/>
            <person name="Shigenobu S."/>
        </authorList>
    </citation>
    <scope>NUCLEOTIDE SEQUENCE [LARGE SCALE GENOMIC DNA]</scope>
</reference>
<dbReference type="AlphaFoldDB" id="A0AAV4IWD2"/>
<dbReference type="EMBL" id="BMAT01009804">
    <property type="protein sequence ID" value="GFS14034.1"/>
    <property type="molecule type" value="Genomic_DNA"/>
</dbReference>
<dbReference type="Proteomes" id="UP000762676">
    <property type="component" value="Unassembled WGS sequence"/>
</dbReference>
<comment type="caution">
    <text evidence="1">The sequence shown here is derived from an EMBL/GenBank/DDBJ whole genome shotgun (WGS) entry which is preliminary data.</text>
</comment>
<proteinExistence type="predicted"/>